<name>A0A1E3UCH7_9FIRM</name>
<accession>A0A1E3UCH7</accession>
<proteinExistence type="predicted"/>
<dbReference type="InterPro" id="IPR015424">
    <property type="entry name" value="PyrdxlP-dep_Trfase"/>
</dbReference>
<dbReference type="Pfam" id="PF00155">
    <property type="entry name" value="Aminotran_1_2"/>
    <property type="match status" value="1"/>
</dbReference>
<reference evidence="4 5" key="1">
    <citation type="submission" date="2016-08" db="EMBL/GenBank/DDBJ databases">
        <authorList>
            <person name="Seilhamer J.J."/>
        </authorList>
    </citation>
    <scope>NUCLEOTIDE SEQUENCE [LARGE SCALE GENOMIC DNA]</scope>
    <source>
        <strain evidence="4 5">NML150140-1</strain>
    </source>
</reference>
<dbReference type="InterPro" id="IPR015421">
    <property type="entry name" value="PyrdxlP-dep_Trfase_major"/>
</dbReference>
<organism evidence="4 5">
    <name type="scientific">Eisenbergiella tayi</name>
    <dbReference type="NCBI Taxonomy" id="1432052"/>
    <lineage>
        <taxon>Bacteria</taxon>
        <taxon>Bacillati</taxon>
        <taxon>Bacillota</taxon>
        <taxon>Clostridia</taxon>
        <taxon>Lachnospirales</taxon>
        <taxon>Lachnospiraceae</taxon>
        <taxon>Eisenbergiella</taxon>
    </lineage>
</organism>
<dbReference type="GO" id="GO:0003824">
    <property type="term" value="F:catalytic activity"/>
    <property type="evidence" value="ECO:0007669"/>
    <property type="project" value="UniProtKB-ARBA"/>
</dbReference>
<dbReference type="CDD" id="cd00609">
    <property type="entry name" value="AAT_like"/>
    <property type="match status" value="1"/>
</dbReference>
<dbReference type="OrthoDB" id="9813612at2"/>
<dbReference type="PANTHER" id="PTHR42885">
    <property type="entry name" value="HISTIDINOL-PHOSPHATE AMINOTRANSFERASE-RELATED"/>
    <property type="match status" value="1"/>
</dbReference>
<evidence type="ECO:0000256" key="1">
    <source>
        <dbReference type="ARBA" id="ARBA00001933"/>
    </source>
</evidence>
<dbReference type="RefSeq" id="WP_069431949.1">
    <property type="nucleotide sequence ID" value="NZ_MEHA01000020.1"/>
</dbReference>
<feature type="domain" description="Aminotransferase class I/classII large" evidence="3">
    <location>
        <begin position="18"/>
        <end position="343"/>
    </location>
</feature>
<dbReference type="GO" id="GO:0030170">
    <property type="term" value="F:pyridoxal phosphate binding"/>
    <property type="evidence" value="ECO:0007669"/>
    <property type="project" value="InterPro"/>
</dbReference>
<dbReference type="Gene3D" id="3.40.640.10">
    <property type="entry name" value="Type I PLP-dependent aspartate aminotransferase-like (Major domain)"/>
    <property type="match status" value="1"/>
</dbReference>
<evidence type="ECO:0000256" key="2">
    <source>
        <dbReference type="ARBA" id="ARBA00022898"/>
    </source>
</evidence>
<dbReference type="InterPro" id="IPR004839">
    <property type="entry name" value="Aminotransferase_I/II_large"/>
</dbReference>
<keyword evidence="2" id="KW-0663">Pyridoxal phosphate</keyword>
<sequence length="350" mass="39680">MNIEENLWLFITENSNSDYLDFSVNTNSLGVPDTVTKNISRMINAVGFYPDTDCKTLVAALAGKYKIPSSSLLCGNGADDLLYRLVFALKPLSALIIEPTFEEYNRALELVGCKVFHYQLNPRNDFELNSDILDFITEDLDVIFLCNPNNPTGSLVCPQLLGEIIEMCQKKNVFAVVDECFIEFIQEWKKYSLKQKAADSLNLVVIDAFTKTYSLAGFRLGFCISGNHALLEKMKAQGQSYGVSVPAQFAGICALMDKHYMQTTYSFLDRERDWLLSQLLTLKVEVWPSWGNFLLLRSRQLNLRQKLLEGGIKTRDCACFYGLGPEYCRIAVRLHEENETFIKAMQAILN</sequence>
<gene>
    <name evidence="4" type="ORF">BEI59_22695</name>
</gene>
<dbReference type="Proteomes" id="UP000094271">
    <property type="component" value="Unassembled WGS sequence"/>
</dbReference>
<comment type="cofactor">
    <cofactor evidence="1">
        <name>pyridoxal 5'-phosphate</name>
        <dbReference type="ChEBI" id="CHEBI:597326"/>
    </cofactor>
</comment>
<dbReference type="PANTHER" id="PTHR42885:SF1">
    <property type="entry name" value="THREONINE-PHOSPHATE DECARBOXYLASE"/>
    <property type="match status" value="1"/>
</dbReference>
<dbReference type="EMBL" id="MEHA01000020">
    <property type="protein sequence ID" value="ODR47483.1"/>
    <property type="molecule type" value="Genomic_DNA"/>
</dbReference>
<evidence type="ECO:0000313" key="5">
    <source>
        <dbReference type="Proteomes" id="UP000094271"/>
    </source>
</evidence>
<evidence type="ECO:0000313" key="4">
    <source>
        <dbReference type="EMBL" id="ODR47483.1"/>
    </source>
</evidence>
<dbReference type="Gene3D" id="3.90.1150.10">
    <property type="entry name" value="Aspartate Aminotransferase, domain 1"/>
    <property type="match status" value="1"/>
</dbReference>
<dbReference type="InterPro" id="IPR015422">
    <property type="entry name" value="PyrdxlP-dep_Trfase_small"/>
</dbReference>
<comment type="caution">
    <text evidence="4">The sequence shown here is derived from an EMBL/GenBank/DDBJ whole genome shotgun (WGS) entry which is preliminary data.</text>
</comment>
<protein>
    <submittedName>
        <fullName evidence="4">Cobyric acid decarboxylase</fullName>
    </submittedName>
</protein>
<evidence type="ECO:0000259" key="3">
    <source>
        <dbReference type="Pfam" id="PF00155"/>
    </source>
</evidence>
<dbReference type="SUPFAM" id="SSF53383">
    <property type="entry name" value="PLP-dependent transferases"/>
    <property type="match status" value="1"/>
</dbReference>
<dbReference type="AlphaFoldDB" id="A0A1E3UCH7"/>